<accession>A0ACB7G4X9</accession>
<dbReference type="Proteomes" id="UP000091857">
    <property type="component" value="Chromosome 16"/>
</dbReference>
<evidence type="ECO:0000313" key="2">
    <source>
        <dbReference type="Proteomes" id="UP000091857"/>
    </source>
</evidence>
<gene>
    <name evidence="1" type="ORF">MANES_16G014650v8</name>
</gene>
<evidence type="ECO:0000313" key="1">
    <source>
        <dbReference type="EMBL" id="KAG8635260.1"/>
    </source>
</evidence>
<protein>
    <submittedName>
        <fullName evidence="1">Uncharacterized protein</fullName>
    </submittedName>
</protein>
<organism evidence="1 2">
    <name type="scientific">Manihot esculenta</name>
    <name type="common">Cassava</name>
    <name type="synonym">Jatropha manihot</name>
    <dbReference type="NCBI Taxonomy" id="3983"/>
    <lineage>
        <taxon>Eukaryota</taxon>
        <taxon>Viridiplantae</taxon>
        <taxon>Streptophyta</taxon>
        <taxon>Embryophyta</taxon>
        <taxon>Tracheophyta</taxon>
        <taxon>Spermatophyta</taxon>
        <taxon>Magnoliopsida</taxon>
        <taxon>eudicotyledons</taxon>
        <taxon>Gunneridae</taxon>
        <taxon>Pentapetalae</taxon>
        <taxon>rosids</taxon>
        <taxon>fabids</taxon>
        <taxon>Malpighiales</taxon>
        <taxon>Euphorbiaceae</taxon>
        <taxon>Crotonoideae</taxon>
        <taxon>Manihoteae</taxon>
        <taxon>Manihot</taxon>
    </lineage>
</organism>
<keyword evidence="2" id="KW-1185">Reference proteome</keyword>
<sequence>MGFSRLLLFFYPTFLQLLAIAMAQAPPLFYVCGESGNFTTKSTYQSNLDRTLASLASDTKIPSGFYNDSSGQNANKVNAIALCRGDKKPETCRSCINNSSQTLRNLCPNQKEAIAWRDDDCMLRYSNRSIFGKMEFDPKLILYNINNVSEALNPLLASLTSRAAAGDSLRKFATGHATTENNETIYALAQCTPDLSKEDCSNCLNNATGLFPQCCGGKQGARVVTPSCHFRYEIELFYDSGVEEMPPSPTPLPVLPPPQRAPQPGVALSPPAALTPQTPSGESSTTGKARNRVAGAFIAGVFLLLFW</sequence>
<name>A0ACB7G4X9_MANES</name>
<dbReference type="EMBL" id="CM004402">
    <property type="protein sequence ID" value="KAG8635260.1"/>
    <property type="molecule type" value="Genomic_DNA"/>
</dbReference>
<comment type="caution">
    <text evidence="1">The sequence shown here is derived from an EMBL/GenBank/DDBJ whole genome shotgun (WGS) entry which is preliminary data.</text>
</comment>
<proteinExistence type="predicted"/>
<reference evidence="2" key="1">
    <citation type="journal article" date="2016" name="Nat. Biotechnol.">
        <title>Sequencing wild and cultivated cassava and related species reveals extensive interspecific hybridization and genetic diversity.</title>
        <authorList>
            <person name="Bredeson J.V."/>
            <person name="Lyons J.B."/>
            <person name="Prochnik S.E."/>
            <person name="Wu G.A."/>
            <person name="Ha C.M."/>
            <person name="Edsinger-Gonzales E."/>
            <person name="Grimwood J."/>
            <person name="Schmutz J."/>
            <person name="Rabbi I.Y."/>
            <person name="Egesi C."/>
            <person name="Nauluvula P."/>
            <person name="Lebot V."/>
            <person name="Ndunguru J."/>
            <person name="Mkamilo G."/>
            <person name="Bart R.S."/>
            <person name="Setter T.L."/>
            <person name="Gleadow R.M."/>
            <person name="Kulakow P."/>
            <person name="Ferguson M.E."/>
            <person name="Rounsley S."/>
            <person name="Rokhsar D.S."/>
        </authorList>
    </citation>
    <scope>NUCLEOTIDE SEQUENCE [LARGE SCALE GENOMIC DNA]</scope>
    <source>
        <strain evidence="2">cv. AM560-2</strain>
    </source>
</reference>